<dbReference type="InterPro" id="IPR015943">
    <property type="entry name" value="WD40/YVTN_repeat-like_dom_sf"/>
</dbReference>
<evidence type="ECO:0000313" key="2">
    <source>
        <dbReference type="EMBL" id="KGM55135.1"/>
    </source>
</evidence>
<feature type="domain" description="SLH" evidence="1">
    <location>
        <begin position="841"/>
        <end position="898"/>
    </location>
</feature>
<organism evidence="2 3">
    <name type="scientific">Lysobacter daejeonensis GH1-9</name>
    <dbReference type="NCBI Taxonomy" id="1385517"/>
    <lineage>
        <taxon>Bacteria</taxon>
        <taxon>Pseudomonadati</taxon>
        <taxon>Pseudomonadota</taxon>
        <taxon>Gammaproteobacteria</taxon>
        <taxon>Lysobacterales</taxon>
        <taxon>Lysobacteraceae</taxon>
        <taxon>Aerolutibacter</taxon>
    </lineage>
</organism>
<dbReference type="Proteomes" id="UP000029998">
    <property type="component" value="Unassembled WGS sequence"/>
</dbReference>
<dbReference type="AlphaFoldDB" id="A0A0A0EXX6"/>
<feature type="domain" description="SLH" evidence="1">
    <location>
        <begin position="711"/>
        <end position="776"/>
    </location>
</feature>
<name>A0A0A0EXX6_9GAMM</name>
<dbReference type="InterPro" id="IPR052025">
    <property type="entry name" value="Xyloglucanase_GH74"/>
</dbReference>
<gene>
    <name evidence="2" type="ORF">N800_00455</name>
</gene>
<dbReference type="PANTHER" id="PTHR43739">
    <property type="entry name" value="XYLOGLUCANASE (EUROFUNG)"/>
    <property type="match status" value="1"/>
</dbReference>
<sequence>MQPTGTEGGAPLQSGTDAAAVESVTIPVVQPDGSWPADARVRFSDWVSIESDTLPSAAVDVVSAGGRLYTLGEFGAIYQSTDEGGSWRQVAHVQQPQALSLKQLAAIPETAARPVVFFATDSTSSARLYRISDGETQPVTLGDPRKPWENSVWRIATIGQYVYAAAELGVYRTDDAGATWTRLLATTSRCKDIVGAGDRLYASCDGLYRSTNGGAFELVDDQSELRGARLAMSPASQDLLYATSYFGVFRSSDAGLSWKKTIDFSDEANPVHLSLFGELEAICASSSPAPWFENIAFAVDPDNPWVVWLGYKQLYRSDDGGEHFGRASVSLGSTAVEHRLPQRISKLLFQPTGLYVTTARGIYRSTNRHAAVQLGDDSICSRPDDTPEVAWAPMRLGINGQQFRHVSVAGDGSILATTSTHQGFYFSDLDAPGDWLQMAEQQPYRFFVSTSGGIDRFYASPCQTGTTCRFDADETQWSTTNVAEFGFGGLAYIAPDPSEPARAWAGIGSAIYRSDDGLATGTLIGYAPGCSPARLIAVSPVDSNIVLVATPCAVSRRSDALSLDGEASWAAQTLRPSPVTFNDMLFDQAEPRRVFLTARGEPAVFLSQDAGISWRSLDAPGAADGLPDGNVSAIAIDPVLNDIVYLGTEQGELYVGWNVDATDAGTRVWHAVASPFRGAPIVKLAVWQRVDGSKGLYIFTAGAGMWSVTLDSAPYADVGFDDWSFDYVRRLSEAGVTNGCSKYPSSFCPEQPVLREQMAVFLLRAIHGSAYRPPSATGHFLDVPVEHWASEWIEQLRREGMTNGCSLDPPNYCPSQEVPREQIAVFLLRAKHGVAYQPPPPTGLFEDVPTSHWAAAWIEQLAREGIANGCAAAPARYCPSESVTREQMAAFLVRTFGM</sequence>
<dbReference type="PROSITE" id="PS51272">
    <property type="entry name" value="SLH"/>
    <property type="match status" value="3"/>
</dbReference>
<keyword evidence="3" id="KW-1185">Reference proteome</keyword>
<evidence type="ECO:0000313" key="3">
    <source>
        <dbReference type="Proteomes" id="UP000029998"/>
    </source>
</evidence>
<protein>
    <recommendedName>
        <fullName evidence="1">SLH domain-containing protein</fullName>
    </recommendedName>
</protein>
<dbReference type="InterPro" id="IPR001119">
    <property type="entry name" value="SLH_dom"/>
</dbReference>
<dbReference type="SUPFAM" id="SSF110296">
    <property type="entry name" value="Oligoxyloglucan reducing end-specific cellobiohydrolase"/>
    <property type="match status" value="2"/>
</dbReference>
<reference evidence="2 3" key="1">
    <citation type="submission" date="2013-08" db="EMBL/GenBank/DDBJ databases">
        <title>Genome sequencing of Lysobacter.</title>
        <authorList>
            <person name="Zhang S."/>
            <person name="Wang G."/>
        </authorList>
    </citation>
    <scope>NUCLEOTIDE SEQUENCE [LARGE SCALE GENOMIC DNA]</scope>
    <source>
        <strain evidence="2 3">GH1-9</strain>
    </source>
</reference>
<comment type="caution">
    <text evidence="2">The sequence shown here is derived from an EMBL/GenBank/DDBJ whole genome shotgun (WGS) entry which is preliminary data.</text>
</comment>
<dbReference type="eggNOG" id="COG4447">
    <property type="taxonomic scope" value="Bacteria"/>
</dbReference>
<evidence type="ECO:0000259" key="1">
    <source>
        <dbReference type="PROSITE" id="PS51272"/>
    </source>
</evidence>
<dbReference type="eggNOG" id="COG1404">
    <property type="taxonomic scope" value="Bacteria"/>
</dbReference>
<accession>A0A0A0EXX6</accession>
<dbReference type="EMBL" id="AVPU01000007">
    <property type="protein sequence ID" value="KGM55135.1"/>
    <property type="molecule type" value="Genomic_DNA"/>
</dbReference>
<dbReference type="PANTHER" id="PTHR43739:SF5">
    <property type="entry name" value="EXO-ALPHA-SIALIDASE"/>
    <property type="match status" value="1"/>
</dbReference>
<dbReference type="Gene3D" id="2.130.10.10">
    <property type="entry name" value="YVTN repeat-like/Quinoprotein amine dehydrogenase"/>
    <property type="match status" value="4"/>
</dbReference>
<proteinExistence type="predicted"/>
<feature type="domain" description="SLH" evidence="1">
    <location>
        <begin position="777"/>
        <end position="840"/>
    </location>
</feature>
<dbReference type="GO" id="GO:0010411">
    <property type="term" value="P:xyloglucan metabolic process"/>
    <property type="evidence" value="ECO:0007669"/>
    <property type="project" value="TreeGrafter"/>
</dbReference>